<organism evidence="8 9">
    <name type="scientific">Aestuariivirga litoralis</name>
    <dbReference type="NCBI Taxonomy" id="2650924"/>
    <lineage>
        <taxon>Bacteria</taxon>
        <taxon>Pseudomonadati</taxon>
        <taxon>Pseudomonadota</taxon>
        <taxon>Alphaproteobacteria</taxon>
        <taxon>Hyphomicrobiales</taxon>
        <taxon>Aestuariivirgaceae</taxon>
        <taxon>Aestuariivirga</taxon>
    </lineage>
</organism>
<dbReference type="Gene3D" id="1.10.472.20">
    <property type="entry name" value="Nitrile hydratase, beta subunit"/>
    <property type="match status" value="1"/>
</dbReference>
<dbReference type="NCBIfam" id="TIGR03888">
    <property type="entry name" value="nitrile_beta"/>
    <property type="match status" value="1"/>
</dbReference>
<comment type="catalytic activity">
    <reaction evidence="4 5">
        <text>an aliphatic primary amide = an aliphatic nitrile + H2O</text>
        <dbReference type="Rhea" id="RHEA:12673"/>
        <dbReference type="ChEBI" id="CHEBI:15377"/>
        <dbReference type="ChEBI" id="CHEBI:65285"/>
        <dbReference type="ChEBI" id="CHEBI:80291"/>
        <dbReference type="EC" id="4.2.1.84"/>
    </reaction>
</comment>
<dbReference type="GO" id="GO:0046914">
    <property type="term" value="F:transition metal ion binding"/>
    <property type="evidence" value="ECO:0007669"/>
    <property type="project" value="InterPro"/>
</dbReference>
<evidence type="ECO:0000256" key="2">
    <source>
        <dbReference type="ARBA" id="ARBA00009098"/>
    </source>
</evidence>
<gene>
    <name evidence="8" type="primary">nthB</name>
    <name evidence="8" type="ORF">DK847_03425</name>
</gene>
<evidence type="ECO:0000256" key="1">
    <source>
        <dbReference type="ARBA" id="ARBA00004042"/>
    </source>
</evidence>
<feature type="domain" description="Nitrile hydratase beta subunit" evidence="6">
    <location>
        <begin position="122"/>
        <end position="214"/>
    </location>
</feature>
<evidence type="ECO:0000256" key="5">
    <source>
        <dbReference type="PIRNR" id="PIRNR001427"/>
    </source>
</evidence>
<evidence type="ECO:0000256" key="4">
    <source>
        <dbReference type="ARBA" id="ARBA00044877"/>
    </source>
</evidence>
<evidence type="ECO:0000313" key="8">
    <source>
        <dbReference type="EMBL" id="PZF78854.1"/>
    </source>
</evidence>
<dbReference type="Proteomes" id="UP000248795">
    <property type="component" value="Unassembled WGS sequence"/>
</dbReference>
<reference evidence="9" key="1">
    <citation type="submission" date="2018-06" db="EMBL/GenBank/DDBJ databases">
        <title>Aestuariibacter litoralis strain KCTC 52945T.</title>
        <authorList>
            <person name="Li X."/>
            <person name="Salam N."/>
            <person name="Li J.-L."/>
            <person name="Chen Y.-M."/>
            <person name="Yang Z.-W."/>
            <person name="Zhang L.-Y."/>
            <person name="Han M.-X."/>
            <person name="Xiao M."/>
            <person name="Li W.-J."/>
        </authorList>
    </citation>
    <scope>NUCLEOTIDE SEQUENCE [LARGE SCALE GENOMIC DNA]</scope>
    <source>
        <strain evidence="9">KCTC 52945</strain>
    </source>
</reference>
<dbReference type="InterPro" id="IPR008990">
    <property type="entry name" value="Elect_transpt_acc-like_dom_sf"/>
</dbReference>
<comment type="caution">
    <text evidence="8">The sequence shown here is derived from an EMBL/GenBank/DDBJ whole genome shotgun (WGS) entry which is preliminary data.</text>
</comment>
<dbReference type="GO" id="GO:0018822">
    <property type="term" value="F:nitrile hydratase activity"/>
    <property type="evidence" value="ECO:0007669"/>
    <property type="project" value="UniProtKB-EC"/>
</dbReference>
<evidence type="ECO:0000259" key="6">
    <source>
        <dbReference type="Pfam" id="PF02211"/>
    </source>
</evidence>
<dbReference type="InterPro" id="IPR049054">
    <property type="entry name" value="CN_hydtase_beta-like_N"/>
</dbReference>
<dbReference type="RefSeq" id="WP_111196182.1">
    <property type="nucleotide sequence ID" value="NZ_QKVK01000001.1"/>
</dbReference>
<dbReference type="Pfam" id="PF02211">
    <property type="entry name" value="NHase_beta_C"/>
    <property type="match status" value="1"/>
</dbReference>
<dbReference type="InterPro" id="IPR003168">
    <property type="entry name" value="Nitrile_hydratase_bsu"/>
</dbReference>
<dbReference type="EMBL" id="QKVK01000001">
    <property type="protein sequence ID" value="PZF78854.1"/>
    <property type="molecule type" value="Genomic_DNA"/>
</dbReference>
<comment type="similarity">
    <text evidence="2 5">Belongs to the nitrile hydratase subunit beta family.</text>
</comment>
<feature type="domain" description="Nitrile hydratase beta subunit-like N-terminal" evidence="7">
    <location>
        <begin position="1"/>
        <end position="106"/>
    </location>
</feature>
<dbReference type="EC" id="4.2.1.84" evidence="5"/>
<evidence type="ECO:0000313" key="9">
    <source>
        <dbReference type="Proteomes" id="UP000248795"/>
    </source>
</evidence>
<protein>
    <recommendedName>
        <fullName evidence="5">Nitrile hydratase subunit beta</fullName>
        <shortName evidence="5">NHase</shortName>
        <ecNumber evidence="5">4.2.1.84</ecNumber>
    </recommendedName>
</protein>
<dbReference type="Pfam" id="PF21006">
    <property type="entry name" value="NHase_beta_N"/>
    <property type="match status" value="1"/>
</dbReference>
<dbReference type="Gene3D" id="2.30.30.50">
    <property type="match status" value="1"/>
</dbReference>
<proteinExistence type="inferred from homology"/>
<evidence type="ECO:0000256" key="3">
    <source>
        <dbReference type="ARBA" id="ARBA00023239"/>
    </source>
</evidence>
<dbReference type="InterPro" id="IPR042262">
    <property type="entry name" value="CN_hydtase_beta_C"/>
</dbReference>
<dbReference type="AlphaFoldDB" id="A0A2W2BF49"/>
<keyword evidence="3 5" id="KW-0456">Lyase</keyword>
<comment type="function">
    <text evidence="1 5">NHase catalyzes the hydration of various nitrile compounds to the corresponding amides.</text>
</comment>
<keyword evidence="9" id="KW-1185">Reference proteome</keyword>
<dbReference type="InterPro" id="IPR024690">
    <property type="entry name" value="CN_hydtase_beta_dom_C"/>
</dbReference>
<evidence type="ECO:0000259" key="7">
    <source>
        <dbReference type="Pfam" id="PF21006"/>
    </source>
</evidence>
<dbReference type="PIRSF" id="PIRSF001427">
    <property type="entry name" value="NHase_beta"/>
    <property type="match status" value="1"/>
</dbReference>
<dbReference type="SUPFAM" id="SSF50090">
    <property type="entry name" value="Electron transport accessory proteins"/>
    <property type="match status" value="1"/>
</dbReference>
<accession>A0A2W2BF49</accession>
<name>A0A2W2BF49_9HYPH</name>
<sequence length="216" mass="23650">MNGAHDCGGMMGFGPVVAEANEPVFHEAWEARMFALMSAVGDVGGWTLDEDRAACEAMEPGHYITSSYYEHWLSGLERLLQTHGLASAEEIASCIASAPSRPVTPTAADAVWPAVTAAGSYERRTGGQPLFRPGDRVRTRHLNPAHHTRLPRYLRGHEGEILACHGAHVFPDSNSRGLGEDPRFLYTVRFRASDIWGNGAPDLIHADLWEPYLEAC</sequence>